<dbReference type="EMBL" id="CAJVPZ010014044">
    <property type="protein sequence ID" value="CAG8654077.1"/>
    <property type="molecule type" value="Genomic_DNA"/>
</dbReference>
<evidence type="ECO:0000313" key="2">
    <source>
        <dbReference type="Proteomes" id="UP000789396"/>
    </source>
</evidence>
<dbReference type="OrthoDB" id="2421322at2759"/>
<reference evidence="1" key="1">
    <citation type="submission" date="2021-06" db="EMBL/GenBank/DDBJ databases">
        <authorList>
            <person name="Kallberg Y."/>
            <person name="Tangrot J."/>
            <person name="Rosling A."/>
        </authorList>
    </citation>
    <scope>NUCLEOTIDE SEQUENCE</scope>
    <source>
        <strain evidence="1">IN212</strain>
    </source>
</reference>
<feature type="non-terminal residue" evidence="1">
    <location>
        <position position="211"/>
    </location>
</feature>
<dbReference type="AlphaFoldDB" id="A0A9N9DZK4"/>
<keyword evidence="2" id="KW-1185">Reference proteome</keyword>
<dbReference type="GO" id="GO:0016705">
    <property type="term" value="F:oxidoreductase activity, acting on paired donors, with incorporation or reduction of molecular oxygen"/>
    <property type="evidence" value="ECO:0007669"/>
    <property type="project" value="InterPro"/>
</dbReference>
<sequence length="211" mass="24710">DLEMEDCGIFANRNLEGWKINREFFIKMAMSKKFLKMLTEKTYEKATDMFKLWDIMIHDKRDVDLSKWLETFAAVSTSTGISTYSMISYFNSLGYKYNLDDIPISEREQSSKLISLINSFFKLDYVLSAIKQLKDFLIELIQRRRVEINLLSNYALLPSDFLTLLLTANTPRDLEYTSYKSLNRPLNDHEIFAAIRDIFLGSIESVINYLI</sequence>
<protein>
    <submittedName>
        <fullName evidence="1">13301_t:CDS:1</fullName>
    </submittedName>
</protein>
<accession>A0A9N9DZK4</accession>
<dbReference type="GO" id="GO:0020037">
    <property type="term" value="F:heme binding"/>
    <property type="evidence" value="ECO:0007669"/>
    <property type="project" value="InterPro"/>
</dbReference>
<gene>
    <name evidence="1" type="ORF">RFULGI_LOCUS8582</name>
</gene>
<organism evidence="1 2">
    <name type="scientific">Racocetra fulgida</name>
    <dbReference type="NCBI Taxonomy" id="60492"/>
    <lineage>
        <taxon>Eukaryota</taxon>
        <taxon>Fungi</taxon>
        <taxon>Fungi incertae sedis</taxon>
        <taxon>Mucoromycota</taxon>
        <taxon>Glomeromycotina</taxon>
        <taxon>Glomeromycetes</taxon>
        <taxon>Diversisporales</taxon>
        <taxon>Gigasporaceae</taxon>
        <taxon>Racocetra</taxon>
    </lineage>
</organism>
<dbReference type="Gene3D" id="1.10.630.10">
    <property type="entry name" value="Cytochrome P450"/>
    <property type="match status" value="1"/>
</dbReference>
<dbReference type="GO" id="GO:0005506">
    <property type="term" value="F:iron ion binding"/>
    <property type="evidence" value="ECO:0007669"/>
    <property type="project" value="InterPro"/>
</dbReference>
<dbReference type="SUPFAM" id="SSF48264">
    <property type="entry name" value="Cytochrome P450"/>
    <property type="match status" value="1"/>
</dbReference>
<comment type="caution">
    <text evidence="1">The sequence shown here is derived from an EMBL/GenBank/DDBJ whole genome shotgun (WGS) entry which is preliminary data.</text>
</comment>
<dbReference type="GO" id="GO:0004497">
    <property type="term" value="F:monooxygenase activity"/>
    <property type="evidence" value="ECO:0007669"/>
    <property type="project" value="InterPro"/>
</dbReference>
<proteinExistence type="predicted"/>
<dbReference type="InterPro" id="IPR036396">
    <property type="entry name" value="Cyt_P450_sf"/>
</dbReference>
<dbReference type="Proteomes" id="UP000789396">
    <property type="component" value="Unassembled WGS sequence"/>
</dbReference>
<evidence type="ECO:0000313" key="1">
    <source>
        <dbReference type="EMBL" id="CAG8654077.1"/>
    </source>
</evidence>
<name>A0A9N9DZK4_9GLOM</name>